<name>A0ABS7CMN0_9BACL</name>
<dbReference type="Gene3D" id="3.40.50.1820">
    <property type="entry name" value="alpha/beta hydrolase"/>
    <property type="match status" value="1"/>
</dbReference>
<evidence type="ECO:0000313" key="2">
    <source>
        <dbReference type="Proteomes" id="UP001519887"/>
    </source>
</evidence>
<reference evidence="1 2" key="1">
    <citation type="submission" date="2021-07" db="EMBL/GenBank/DDBJ databases">
        <title>Paenibacillus radiodurans sp. nov., isolated from the southeastern edge of Tengger Desert.</title>
        <authorList>
            <person name="Zhang G."/>
        </authorList>
    </citation>
    <scope>NUCLEOTIDE SEQUENCE [LARGE SCALE GENOMIC DNA]</scope>
    <source>
        <strain evidence="1 2">CCM 7311</strain>
    </source>
</reference>
<organism evidence="1 2">
    <name type="scientific">Paenibacillus sepulcri</name>
    <dbReference type="NCBI Taxonomy" id="359917"/>
    <lineage>
        <taxon>Bacteria</taxon>
        <taxon>Bacillati</taxon>
        <taxon>Bacillota</taxon>
        <taxon>Bacilli</taxon>
        <taxon>Bacillales</taxon>
        <taxon>Paenibacillaceae</taxon>
        <taxon>Paenibacillus</taxon>
    </lineage>
</organism>
<gene>
    <name evidence="1" type="ORF">K0U00_49725</name>
</gene>
<dbReference type="Proteomes" id="UP001519887">
    <property type="component" value="Unassembled WGS sequence"/>
</dbReference>
<accession>A0ABS7CMN0</accession>
<keyword evidence="2" id="KW-1185">Reference proteome</keyword>
<proteinExistence type="predicted"/>
<comment type="caution">
    <text evidence="1">The sequence shown here is derived from an EMBL/GenBank/DDBJ whole genome shotgun (WGS) entry which is preliminary data.</text>
</comment>
<dbReference type="EMBL" id="JAHZIK010003639">
    <property type="protein sequence ID" value="MBW7462158.1"/>
    <property type="molecule type" value="Genomic_DNA"/>
</dbReference>
<evidence type="ECO:0000313" key="1">
    <source>
        <dbReference type="EMBL" id="MBW7462158.1"/>
    </source>
</evidence>
<dbReference type="InterPro" id="IPR029058">
    <property type="entry name" value="AB_hydrolase_fold"/>
</dbReference>
<feature type="non-terminal residue" evidence="1">
    <location>
        <position position="98"/>
    </location>
</feature>
<protein>
    <submittedName>
        <fullName evidence="1">Uncharacterized protein</fullName>
    </submittedName>
</protein>
<sequence length="98" mass="10883">MVLNPTAVGPLLPHLDEPDEDPYKLFGVLDKHTDELMWLGDSLAAMRVYDVLRAVDLAAGMADVIDEEDIELYGCGRYAVYAGWAAMLQPKVKSVRMD</sequence>